<accession>A0ABZ2V6I3</accession>
<evidence type="ECO:0000256" key="1">
    <source>
        <dbReference type="ARBA" id="ARBA00006738"/>
    </source>
</evidence>
<comment type="similarity">
    <text evidence="1 2">Belongs to the UPF0102 family.</text>
</comment>
<dbReference type="Gene3D" id="3.40.1350.10">
    <property type="match status" value="1"/>
</dbReference>
<dbReference type="InterPro" id="IPR011335">
    <property type="entry name" value="Restrct_endonuc-II-like"/>
</dbReference>
<proteinExistence type="inferred from homology"/>
<dbReference type="PANTHER" id="PTHR34039:SF1">
    <property type="entry name" value="UPF0102 PROTEIN YRAN"/>
    <property type="match status" value="1"/>
</dbReference>
<keyword evidence="4" id="KW-1185">Reference proteome</keyword>
<organism evidence="3 4">
    <name type="scientific">Yoonia phaeophyticola</name>
    <dbReference type="NCBI Taxonomy" id="3137369"/>
    <lineage>
        <taxon>Bacteria</taxon>
        <taxon>Pseudomonadati</taxon>
        <taxon>Pseudomonadota</taxon>
        <taxon>Alphaproteobacteria</taxon>
        <taxon>Rhodobacterales</taxon>
        <taxon>Paracoccaceae</taxon>
        <taxon>Yoonia</taxon>
    </lineage>
</organism>
<evidence type="ECO:0000256" key="2">
    <source>
        <dbReference type="HAMAP-Rule" id="MF_00048"/>
    </source>
</evidence>
<dbReference type="RefSeq" id="WP_341366980.1">
    <property type="nucleotide sequence ID" value="NZ_CP150951.2"/>
</dbReference>
<dbReference type="Proteomes" id="UP001440612">
    <property type="component" value="Chromosome"/>
</dbReference>
<protein>
    <recommendedName>
        <fullName evidence="2">UPF0102 protein AABB29_18840</fullName>
    </recommendedName>
</protein>
<dbReference type="Pfam" id="PF02021">
    <property type="entry name" value="UPF0102"/>
    <property type="match status" value="1"/>
</dbReference>
<name>A0ABZ2V6I3_9RHOB</name>
<dbReference type="PANTHER" id="PTHR34039">
    <property type="entry name" value="UPF0102 PROTEIN YRAN"/>
    <property type="match status" value="1"/>
</dbReference>
<dbReference type="InterPro" id="IPR003509">
    <property type="entry name" value="UPF0102_YraN-like"/>
</dbReference>
<dbReference type="SUPFAM" id="SSF52980">
    <property type="entry name" value="Restriction endonuclease-like"/>
    <property type="match status" value="1"/>
</dbReference>
<evidence type="ECO:0000313" key="4">
    <source>
        <dbReference type="Proteomes" id="UP001440612"/>
    </source>
</evidence>
<evidence type="ECO:0000313" key="3">
    <source>
        <dbReference type="EMBL" id="WZC48867.1"/>
    </source>
</evidence>
<dbReference type="InterPro" id="IPR011856">
    <property type="entry name" value="tRNA_endonuc-like_dom_sf"/>
</dbReference>
<reference evidence="4" key="1">
    <citation type="submission" date="2024-04" db="EMBL/GenBank/DDBJ databases">
        <title>Phylogenomic analyses of a clade within the roseobacter group suggest taxonomic reassignments of species of the genera Aestuariivita, Citreicella, Loktanella, Nautella, Pelagibaca, Ruegeria, Thalassobius, Thiobacimonas and Tropicibacter, and the proposal o.</title>
        <authorList>
            <person name="Jeon C.O."/>
        </authorList>
    </citation>
    <scope>NUCLEOTIDE SEQUENCE [LARGE SCALE GENOMIC DNA]</scope>
    <source>
        <strain evidence="4">BS5-3</strain>
    </source>
</reference>
<sequence>MTGSVGYHAGRVAEDIVERDYLQRNCRPLARRWRGHSGEIDLILRDTDGAGLIFVEVKKSKSFGQASRKLGPRQMERICSAASEFLANEPCGQLTDLRFDVALVNGAGQVQVIENAFTGM</sequence>
<dbReference type="EMBL" id="CP150951">
    <property type="protein sequence ID" value="WZC48867.1"/>
    <property type="molecule type" value="Genomic_DNA"/>
</dbReference>
<dbReference type="HAMAP" id="MF_00048">
    <property type="entry name" value="UPF0102"/>
    <property type="match status" value="1"/>
</dbReference>
<gene>
    <name evidence="3" type="ORF">AABB29_18840</name>
</gene>